<organism evidence="2 3">
    <name type="scientific">Eiseniibacteriota bacterium</name>
    <dbReference type="NCBI Taxonomy" id="2212470"/>
    <lineage>
        <taxon>Bacteria</taxon>
        <taxon>Candidatus Eiseniibacteriota</taxon>
    </lineage>
</organism>
<name>A0A956NET9_UNCEI</name>
<reference evidence="2" key="1">
    <citation type="submission" date="2020-04" db="EMBL/GenBank/DDBJ databases">
        <authorList>
            <person name="Zhang T."/>
        </authorList>
    </citation>
    <scope>NUCLEOTIDE SEQUENCE</scope>
    <source>
        <strain evidence="2">HKST-UBA02</strain>
    </source>
</reference>
<dbReference type="InterPro" id="IPR000182">
    <property type="entry name" value="GNAT_dom"/>
</dbReference>
<proteinExistence type="predicted"/>
<dbReference type="Proteomes" id="UP000739538">
    <property type="component" value="Unassembled WGS sequence"/>
</dbReference>
<dbReference type="Gene3D" id="3.40.630.30">
    <property type="match status" value="1"/>
</dbReference>
<evidence type="ECO:0000313" key="2">
    <source>
        <dbReference type="EMBL" id="MCA9755594.1"/>
    </source>
</evidence>
<accession>A0A956NET9</accession>
<dbReference type="CDD" id="cd04301">
    <property type="entry name" value="NAT_SF"/>
    <property type="match status" value="1"/>
</dbReference>
<dbReference type="PROSITE" id="PS51186">
    <property type="entry name" value="GNAT"/>
    <property type="match status" value="1"/>
</dbReference>
<dbReference type="Pfam" id="PF00583">
    <property type="entry name" value="Acetyltransf_1"/>
    <property type="match status" value="1"/>
</dbReference>
<feature type="domain" description="N-acetyltransferase" evidence="1">
    <location>
        <begin position="161"/>
        <end position="290"/>
    </location>
</feature>
<dbReference type="GO" id="GO:0016747">
    <property type="term" value="F:acyltransferase activity, transferring groups other than amino-acyl groups"/>
    <property type="evidence" value="ECO:0007669"/>
    <property type="project" value="InterPro"/>
</dbReference>
<evidence type="ECO:0000259" key="1">
    <source>
        <dbReference type="PROSITE" id="PS51186"/>
    </source>
</evidence>
<comment type="caution">
    <text evidence="2">The sequence shown here is derived from an EMBL/GenBank/DDBJ whole genome shotgun (WGS) entry which is preliminary data.</text>
</comment>
<dbReference type="SUPFAM" id="SSF55729">
    <property type="entry name" value="Acyl-CoA N-acyltransferases (Nat)"/>
    <property type="match status" value="1"/>
</dbReference>
<reference evidence="2" key="2">
    <citation type="journal article" date="2021" name="Microbiome">
        <title>Successional dynamics and alternative stable states in a saline activated sludge microbial community over 9 years.</title>
        <authorList>
            <person name="Wang Y."/>
            <person name="Ye J."/>
            <person name="Ju F."/>
            <person name="Liu L."/>
            <person name="Boyd J.A."/>
            <person name="Deng Y."/>
            <person name="Parks D.H."/>
            <person name="Jiang X."/>
            <person name="Yin X."/>
            <person name="Woodcroft B.J."/>
            <person name="Tyson G.W."/>
            <person name="Hugenholtz P."/>
            <person name="Polz M.F."/>
            <person name="Zhang T."/>
        </authorList>
    </citation>
    <scope>NUCLEOTIDE SEQUENCE</scope>
    <source>
        <strain evidence="2">HKST-UBA02</strain>
    </source>
</reference>
<evidence type="ECO:0000313" key="3">
    <source>
        <dbReference type="Proteomes" id="UP000739538"/>
    </source>
</evidence>
<dbReference type="InterPro" id="IPR016181">
    <property type="entry name" value="Acyl_CoA_acyltransferase"/>
</dbReference>
<gene>
    <name evidence="2" type="ORF">KDA27_07315</name>
</gene>
<dbReference type="AlphaFoldDB" id="A0A956NET9"/>
<dbReference type="EMBL" id="JAGQHS010000027">
    <property type="protein sequence ID" value="MCA9755594.1"/>
    <property type="molecule type" value="Genomic_DNA"/>
</dbReference>
<protein>
    <submittedName>
        <fullName evidence="2">GNAT family N-acetyltransferase</fullName>
    </submittedName>
</protein>
<sequence>MQHLIRNELGDKVAKIDVIALGDGLFALGTDWEKGDPELPAPDDGIRVLRQVIEELKERGAHTIVTRVITEQSNLDSSLTGKRAEWHRAVLSGSGLSQGEERVEYRLPLADAMESLGPTTTPRLTWTSVATEPGPELDRAAEILSLVAPTDPDLATVDAARGFLLARKEDTSLVLPPECIQIGRIEKKAVSEADARASGDGTAEREDAAIVIPSVAPKTGWCSLYYMGVLPTFRGQGLGFEVMRHGFEVMASLGGVTYHDGTAAENVAAVALFARFGVDVYRRMEEWASR</sequence>